<dbReference type="SUPFAM" id="SSF52540">
    <property type="entry name" value="P-loop containing nucleoside triphosphate hydrolases"/>
    <property type="match status" value="1"/>
</dbReference>
<dbReference type="InterPro" id="IPR019734">
    <property type="entry name" value="TPR_rpt"/>
</dbReference>
<proteinExistence type="predicted"/>
<evidence type="ECO:0000256" key="1">
    <source>
        <dbReference type="PROSITE-ProRule" id="PRU00339"/>
    </source>
</evidence>
<gene>
    <name evidence="2" type="ORF">QEH52_08005</name>
</gene>
<dbReference type="Pfam" id="PF13432">
    <property type="entry name" value="TPR_16"/>
    <property type="match status" value="1"/>
</dbReference>
<dbReference type="PANTHER" id="PTHR10151:SF120">
    <property type="entry name" value="BIS(5'-ADENOSYL)-TRIPHOSPHATASE"/>
    <property type="match status" value="1"/>
</dbReference>
<dbReference type="Gene3D" id="3.40.50.300">
    <property type="entry name" value="P-loop containing nucleotide triphosphate hydrolases"/>
    <property type="match status" value="1"/>
</dbReference>
<dbReference type="SUPFAM" id="SSF48452">
    <property type="entry name" value="TPR-like"/>
    <property type="match status" value="2"/>
</dbReference>
<dbReference type="EMBL" id="JARXHW010000014">
    <property type="protein sequence ID" value="MDQ8207448.1"/>
    <property type="molecule type" value="Genomic_DNA"/>
</dbReference>
<dbReference type="InterPro" id="IPR027417">
    <property type="entry name" value="P-loop_NTPase"/>
</dbReference>
<sequence length="945" mass="106097">MKKLLLVGWDAADWRIIRPLLDLGKMPNFQRLINNGVWGNLATLQPALSPMLWTSIATGKRAEKHGIHGFTEADPSTGGVRPITNLSRKTKAIWNILSQSEKICNVVGWWPSSPVESINGVMVSNHFQSAPKLPETPWPLSPGTIHPARLQQSLSELRLHPMDITGDMLASFIPAAEAIDQSKENRLYGLAKITAENTSIHAAATELLQTEPWDFMAVYFDGIDHYGHGFMKYHPPRQQHISEEDFELYKNVMTTAYAFHDMMLGVLLTLAGEDTTVLLMSDHGFHPDHLRPRSLPNEPAGPAAEHRNYGIFAMQGPGIKQGNTEIHGATLLDIAPTVLHAFGLPVGRDMDGKVLESVFSEPTPIQRIDSWDDVAGNSGMHPSDAQLNPQDAQAAMDQLIELGYIDKPDADQTIAVEKTNRELQYHLAQSHVDARHFRKAITIFQQLWEKWPDESRFGIKLMHCYLALKKPRAARKTLNLLIERKQHYAQAAQHELDEIYQAKLAEKTVPSSTEQTARLTITDEDLTPQEIEQVRQLKIRAQTNPETLAYFEGLVLQAEKHYEKALDCFSKLISVEPSRRVSLLTRMGDVCLSLKRWEEAEAHFTAIIDLDPENAIARMGLCQAFLPRKRNIEAAAEAQASIQLKHHNPHGHYLYGIALHRCGHIEWAIDALNEAVQQNPLFPKAYQRLAFIYSKRLKNETKADECRQKALEAKRLLKDHLEQPSTLATAQATTEPKPTPYTPVMLNQTGKVQCQPKQWITIVAGLPRSGTSMLMQILQAAGLPVLSDAQRKADASNQKGYFEHEAIKALDKSVDIFNDAHGKVVKVVIPQVQYLPHTHPYKIIIIERDLDEILASQDSMLKRNQKATSAATRGGLKNVFVNQIRECKNILLNHPQADCLSISHREAIHSPEATVDAIIEFLQIPNMNRDAMVAAVATELYRTRR</sequence>
<dbReference type="SUPFAM" id="SSF53649">
    <property type="entry name" value="Alkaline phosphatase-like"/>
    <property type="match status" value="1"/>
</dbReference>
<dbReference type="Gene3D" id="1.25.40.10">
    <property type="entry name" value="Tetratricopeptide repeat domain"/>
    <property type="match status" value="2"/>
</dbReference>
<dbReference type="Pfam" id="PF01663">
    <property type="entry name" value="Phosphodiest"/>
    <property type="match status" value="1"/>
</dbReference>
<dbReference type="Pfam" id="PF14559">
    <property type="entry name" value="TPR_19"/>
    <property type="match status" value="1"/>
</dbReference>
<dbReference type="SMART" id="SM00028">
    <property type="entry name" value="TPR"/>
    <property type="match status" value="4"/>
</dbReference>
<dbReference type="PANTHER" id="PTHR10151">
    <property type="entry name" value="ECTONUCLEOTIDE PYROPHOSPHATASE/PHOSPHODIESTERASE"/>
    <property type="match status" value="1"/>
</dbReference>
<dbReference type="Proteomes" id="UP001225316">
    <property type="component" value="Unassembled WGS sequence"/>
</dbReference>
<organism evidence="2 3">
    <name type="scientific">Thalassobacterium maritimum</name>
    <dbReference type="NCBI Taxonomy" id="3041265"/>
    <lineage>
        <taxon>Bacteria</taxon>
        <taxon>Pseudomonadati</taxon>
        <taxon>Verrucomicrobiota</taxon>
        <taxon>Opitutia</taxon>
        <taxon>Puniceicoccales</taxon>
        <taxon>Coraliomargaritaceae</taxon>
        <taxon>Thalassobacterium</taxon>
    </lineage>
</organism>
<protein>
    <submittedName>
        <fullName evidence="2">Alkaline phosphatase family protein</fullName>
    </submittedName>
</protein>
<dbReference type="RefSeq" id="WP_308949586.1">
    <property type="nucleotide sequence ID" value="NZ_JARXHW010000014.1"/>
</dbReference>
<comment type="caution">
    <text evidence="2">The sequence shown here is derived from an EMBL/GenBank/DDBJ whole genome shotgun (WGS) entry which is preliminary data.</text>
</comment>
<dbReference type="InterPro" id="IPR017850">
    <property type="entry name" value="Alkaline_phosphatase_core_sf"/>
</dbReference>
<reference evidence="2 3" key="1">
    <citation type="submission" date="2023-04" db="EMBL/GenBank/DDBJ databases">
        <title>A novel bacteria isolated from coastal sediment.</title>
        <authorList>
            <person name="Liu X.-J."/>
            <person name="Du Z.-J."/>
        </authorList>
    </citation>
    <scope>NUCLEOTIDE SEQUENCE [LARGE SCALE GENOMIC DNA]</scope>
    <source>
        <strain evidence="2 3">SDUM461003</strain>
    </source>
</reference>
<dbReference type="InterPro" id="IPR002591">
    <property type="entry name" value="Phosphodiest/P_Trfase"/>
</dbReference>
<feature type="repeat" description="TPR" evidence="1">
    <location>
        <begin position="546"/>
        <end position="579"/>
    </location>
</feature>
<keyword evidence="3" id="KW-1185">Reference proteome</keyword>
<dbReference type="Gene3D" id="3.40.720.10">
    <property type="entry name" value="Alkaline Phosphatase, subunit A"/>
    <property type="match status" value="1"/>
</dbReference>
<evidence type="ECO:0000313" key="2">
    <source>
        <dbReference type="EMBL" id="MDQ8207448.1"/>
    </source>
</evidence>
<name>A0ABU1ATG7_9BACT</name>
<dbReference type="InterPro" id="IPR011990">
    <property type="entry name" value="TPR-like_helical_dom_sf"/>
</dbReference>
<evidence type="ECO:0000313" key="3">
    <source>
        <dbReference type="Proteomes" id="UP001225316"/>
    </source>
</evidence>
<accession>A0ABU1ATG7</accession>
<feature type="repeat" description="TPR" evidence="1">
    <location>
        <begin position="581"/>
        <end position="614"/>
    </location>
</feature>
<dbReference type="PROSITE" id="PS50005">
    <property type="entry name" value="TPR"/>
    <property type="match status" value="2"/>
</dbReference>
<keyword evidence="1" id="KW-0802">TPR repeat</keyword>